<dbReference type="RefSeq" id="WP_140466308.1">
    <property type="nucleotide sequence ID" value="NZ_RCYZ01000003.1"/>
</dbReference>
<comment type="caution">
    <text evidence="1">The sequence shown here is derived from an EMBL/GenBank/DDBJ whole genome shotgun (WGS) entry which is preliminary data.</text>
</comment>
<name>A0A502GZU9_9BACT</name>
<accession>A0A502GZU9</accession>
<gene>
    <name evidence="1" type="ORF">EAH73_09785</name>
</gene>
<sequence length="61" mass="6828">MTPYSQPLAPPAPLVENVARPAAVHTPAKLAAKAAKKERKHARLRWFFSWCWGCQYMGGSF</sequence>
<organism evidence="1 2">
    <name type="scientific">Hymenobacter nivis</name>
    <dbReference type="NCBI Taxonomy" id="1850093"/>
    <lineage>
        <taxon>Bacteria</taxon>
        <taxon>Pseudomonadati</taxon>
        <taxon>Bacteroidota</taxon>
        <taxon>Cytophagia</taxon>
        <taxon>Cytophagales</taxon>
        <taxon>Hymenobacteraceae</taxon>
        <taxon>Hymenobacter</taxon>
    </lineage>
</organism>
<keyword evidence="2" id="KW-1185">Reference proteome</keyword>
<evidence type="ECO:0000313" key="2">
    <source>
        <dbReference type="Proteomes" id="UP000317646"/>
    </source>
</evidence>
<evidence type="ECO:0000313" key="1">
    <source>
        <dbReference type="EMBL" id="TPG66670.1"/>
    </source>
</evidence>
<dbReference type="EMBL" id="RCYZ01000003">
    <property type="protein sequence ID" value="TPG66670.1"/>
    <property type="molecule type" value="Genomic_DNA"/>
</dbReference>
<reference evidence="1 2" key="1">
    <citation type="journal article" date="2019" name="Environ. Microbiol.">
        <title>Species interactions and distinct microbial communities in high Arctic permafrost affected cryosols are associated with the CH4 and CO2 gas fluxes.</title>
        <authorList>
            <person name="Altshuler I."/>
            <person name="Hamel J."/>
            <person name="Turney S."/>
            <person name="Magnuson E."/>
            <person name="Levesque R."/>
            <person name="Greer C."/>
            <person name="Whyte L.G."/>
        </authorList>
    </citation>
    <scope>NUCLEOTIDE SEQUENCE [LARGE SCALE GENOMIC DNA]</scope>
    <source>
        <strain evidence="1 2">S9.2P</strain>
    </source>
</reference>
<protein>
    <submittedName>
        <fullName evidence="1">Uncharacterized protein</fullName>
    </submittedName>
</protein>
<proteinExistence type="predicted"/>
<dbReference type="AlphaFoldDB" id="A0A502GZU9"/>
<dbReference type="Proteomes" id="UP000317646">
    <property type="component" value="Unassembled WGS sequence"/>
</dbReference>